<evidence type="ECO:0000256" key="1">
    <source>
        <dbReference type="SAM" id="MobiDB-lite"/>
    </source>
</evidence>
<comment type="caution">
    <text evidence="2">The sequence shown here is derived from an EMBL/GenBank/DDBJ whole genome shotgun (WGS) entry which is preliminary data.</text>
</comment>
<feature type="region of interest" description="Disordered" evidence="1">
    <location>
        <begin position="196"/>
        <end position="245"/>
    </location>
</feature>
<proteinExistence type="predicted"/>
<sequence>MRPYNELYRHWISVPALHAADIAVLSALYAHADDSGLCRATQGELAEELGQSRAWIHAVLKRLQEPSVALVSAHAHRGFRGFLYALTDADTNAPHSDIRRQPADSLSQATDFSCGSWNPESSSFSLAGGTRLEPFDWSPQTDDLQWAQVQRPDVEPERVTRKFVAWCRKAEKRNGYRPNDPGAMWRRWILRELVTPPDANPQPIPSFPVSARPSAHHDRNRRSSTDRSIDAGNGGLVPPWNGPELAARNHDTLTALRARLAGAA</sequence>
<keyword evidence="3" id="KW-1185">Reference proteome</keyword>
<dbReference type="InterPro" id="IPR036390">
    <property type="entry name" value="WH_DNA-bd_sf"/>
</dbReference>
<organism evidence="2 3">
    <name type="scientific">Azospirillum griseum</name>
    <dbReference type="NCBI Taxonomy" id="2496639"/>
    <lineage>
        <taxon>Bacteria</taxon>
        <taxon>Pseudomonadati</taxon>
        <taxon>Pseudomonadota</taxon>
        <taxon>Alphaproteobacteria</taxon>
        <taxon>Rhodospirillales</taxon>
        <taxon>Azospirillaceae</taxon>
        <taxon>Azospirillum</taxon>
    </lineage>
</organism>
<dbReference type="EMBL" id="RXMA01000009">
    <property type="protein sequence ID" value="RTR20114.1"/>
    <property type="molecule type" value="Genomic_DNA"/>
</dbReference>
<protein>
    <submittedName>
        <fullName evidence="2">MarR family transcriptional regulator</fullName>
    </submittedName>
</protein>
<accession>A0A431VGW8</accession>
<dbReference type="SUPFAM" id="SSF46785">
    <property type="entry name" value="Winged helix' DNA-binding domain"/>
    <property type="match status" value="1"/>
</dbReference>
<name>A0A431VGW8_9PROT</name>
<dbReference type="OrthoDB" id="7862895at2"/>
<dbReference type="Proteomes" id="UP000277007">
    <property type="component" value="Unassembled WGS sequence"/>
</dbReference>
<evidence type="ECO:0000313" key="2">
    <source>
        <dbReference type="EMBL" id="RTR20114.1"/>
    </source>
</evidence>
<evidence type="ECO:0000313" key="3">
    <source>
        <dbReference type="Proteomes" id="UP000277007"/>
    </source>
</evidence>
<reference evidence="2 3" key="1">
    <citation type="submission" date="2018-12" db="EMBL/GenBank/DDBJ databases">
        <authorList>
            <person name="Yang Y."/>
        </authorList>
    </citation>
    <scope>NUCLEOTIDE SEQUENCE [LARGE SCALE GENOMIC DNA]</scope>
    <source>
        <strain evidence="2 3">L-25-5w-1</strain>
    </source>
</reference>
<feature type="compositionally biased region" description="Basic and acidic residues" evidence="1">
    <location>
        <begin position="215"/>
        <end position="229"/>
    </location>
</feature>
<dbReference type="RefSeq" id="WP_126615171.1">
    <property type="nucleotide sequence ID" value="NZ_JBHUCY010000033.1"/>
</dbReference>
<dbReference type="AlphaFoldDB" id="A0A431VGW8"/>
<gene>
    <name evidence="2" type="ORF">EJ903_11230</name>
</gene>